<accession>A0AB34IJA0</accession>
<dbReference type="SUPFAM" id="SSF53098">
    <property type="entry name" value="Ribonuclease H-like"/>
    <property type="match status" value="1"/>
</dbReference>
<gene>
    <name evidence="2" type="ORF">AB1Y20_012610</name>
</gene>
<keyword evidence="3" id="KW-1185">Reference proteome</keyword>
<comment type="caution">
    <text evidence="2">The sequence shown here is derived from an EMBL/GenBank/DDBJ whole genome shotgun (WGS) entry which is preliminary data.</text>
</comment>
<evidence type="ECO:0000313" key="2">
    <source>
        <dbReference type="EMBL" id="KAL1499928.1"/>
    </source>
</evidence>
<name>A0AB34IJA0_PRYPA</name>
<evidence type="ECO:0000259" key="1">
    <source>
        <dbReference type="Pfam" id="PF05699"/>
    </source>
</evidence>
<dbReference type="EMBL" id="JBGBPQ010000024">
    <property type="protein sequence ID" value="KAL1499928.1"/>
    <property type="molecule type" value="Genomic_DNA"/>
</dbReference>
<dbReference type="Pfam" id="PF05699">
    <property type="entry name" value="Dimer_Tnp_hAT"/>
    <property type="match status" value="1"/>
</dbReference>
<feature type="domain" description="HAT C-terminal dimerisation" evidence="1">
    <location>
        <begin position="327"/>
        <end position="402"/>
    </location>
</feature>
<proteinExistence type="predicted"/>
<dbReference type="InterPro" id="IPR012337">
    <property type="entry name" value="RNaseH-like_sf"/>
</dbReference>
<protein>
    <recommendedName>
        <fullName evidence="1">HAT C-terminal dimerisation domain-containing protein</fullName>
    </recommendedName>
</protein>
<dbReference type="Proteomes" id="UP001515480">
    <property type="component" value="Unassembled WGS sequence"/>
</dbReference>
<organism evidence="2 3">
    <name type="scientific">Prymnesium parvum</name>
    <name type="common">Toxic golden alga</name>
    <dbReference type="NCBI Taxonomy" id="97485"/>
    <lineage>
        <taxon>Eukaryota</taxon>
        <taxon>Haptista</taxon>
        <taxon>Haptophyta</taxon>
        <taxon>Prymnesiophyceae</taxon>
        <taxon>Prymnesiales</taxon>
        <taxon>Prymnesiaceae</taxon>
        <taxon>Prymnesium</taxon>
    </lineage>
</organism>
<dbReference type="GO" id="GO:0046983">
    <property type="term" value="F:protein dimerization activity"/>
    <property type="evidence" value="ECO:0007669"/>
    <property type="project" value="InterPro"/>
</dbReference>
<evidence type="ECO:0000313" key="3">
    <source>
        <dbReference type="Proteomes" id="UP001515480"/>
    </source>
</evidence>
<dbReference type="AlphaFoldDB" id="A0AB34IJA0"/>
<sequence>MEKAWGLVLDEFPWMMAIPCVTHVLSLLMKDVGSKVPAISQLIEEERIVVGWFANHQKPLAILRQKCLDMWGHSKELVKAAATRFGTNTLVGQRLLQLEVPLRQTVSDVEYLKERYRDKANEMETTGCENKTRTHKGGTAAKLVSSTTDDNMWDRIRMHVDATLPIYKMLRRHDSSAPTIGKVYSGWFELGKSFTSSNAPYAADLKEFHEDRWSYGHCDILAAAYMLDPEFLGHDFNAEPEIKTGFFATIKHVAMLQYVKGNLENYQKAWEQRAAFLSKDPVHNIRKFDAYPLYDTEESKLFTIEFAKKAAAQHVLYEERHGPFAEEFIISAAEDMPAHLWWDKYGFCVKELQTVACYVLSQCPTASIIERINSDFAFIKDKKRNRLKHDRADKLVALFHNLRMVNKMKKCAYVESAVGWNEEDMHTGIQKWGVTHYDIKST</sequence>
<reference evidence="2 3" key="1">
    <citation type="journal article" date="2024" name="Science">
        <title>Giant polyketide synthase enzymes in the biosynthesis of giant marine polyether toxins.</title>
        <authorList>
            <person name="Fallon T.R."/>
            <person name="Shende V.V."/>
            <person name="Wierzbicki I.H."/>
            <person name="Pendleton A.L."/>
            <person name="Watervoot N.F."/>
            <person name="Auber R.P."/>
            <person name="Gonzalez D.J."/>
            <person name="Wisecaver J.H."/>
            <person name="Moore B.S."/>
        </authorList>
    </citation>
    <scope>NUCLEOTIDE SEQUENCE [LARGE SCALE GENOMIC DNA]</scope>
    <source>
        <strain evidence="2 3">12B1</strain>
    </source>
</reference>
<dbReference type="InterPro" id="IPR008906">
    <property type="entry name" value="HATC_C_dom"/>
</dbReference>